<dbReference type="CDD" id="cd12148">
    <property type="entry name" value="fungal_TF_MHR"/>
    <property type="match status" value="1"/>
</dbReference>
<feature type="transmembrane region" description="Helical" evidence="10">
    <location>
        <begin position="58"/>
        <end position="86"/>
    </location>
</feature>
<feature type="transmembrane region" description="Helical" evidence="10">
    <location>
        <begin position="1079"/>
        <end position="1098"/>
    </location>
</feature>
<dbReference type="PROSITE" id="PS00217">
    <property type="entry name" value="SUGAR_TRANSPORT_2"/>
    <property type="match status" value="1"/>
</dbReference>
<evidence type="ECO:0000256" key="7">
    <source>
        <dbReference type="ARBA" id="ARBA00023136"/>
    </source>
</evidence>
<keyword evidence="7 10" id="KW-0472">Membrane</keyword>
<dbReference type="GO" id="GO:0005351">
    <property type="term" value="F:carbohydrate:proton symporter activity"/>
    <property type="evidence" value="ECO:0007669"/>
    <property type="project" value="TreeGrafter"/>
</dbReference>
<evidence type="ECO:0000313" key="14">
    <source>
        <dbReference type="Proteomes" id="UP000434172"/>
    </source>
</evidence>
<feature type="domain" description="Zn(2)-C6 fungal-type" evidence="11">
    <location>
        <begin position="561"/>
        <end position="590"/>
    </location>
</feature>
<evidence type="ECO:0000256" key="8">
    <source>
        <dbReference type="ARBA" id="ARBA00023242"/>
    </source>
</evidence>
<dbReference type="InterPro" id="IPR050360">
    <property type="entry name" value="MFS_Sugar_Transporters"/>
</dbReference>
<dbReference type="Gene3D" id="1.20.1250.20">
    <property type="entry name" value="MFS general substrate transporter like domains"/>
    <property type="match status" value="1"/>
</dbReference>
<keyword evidence="5" id="KW-0479">Metal-binding</keyword>
<feature type="transmembrane region" description="Helical" evidence="10">
    <location>
        <begin position="411"/>
        <end position="436"/>
    </location>
</feature>
<feature type="compositionally biased region" description="Low complexity" evidence="9">
    <location>
        <begin position="1208"/>
        <end position="1249"/>
    </location>
</feature>
<gene>
    <name evidence="13" type="ORF">GQ607_012848</name>
</gene>
<dbReference type="InterPro" id="IPR020846">
    <property type="entry name" value="MFS_dom"/>
</dbReference>
<dbReference type="CDD" id="cd00067">
    <property type="entry name" value="GAL4"/>
    <property type="match status" value="1"/>
</dbReference>
<dbReference type="PROSITE" id="PS50850">
    <property type="entry name" value="MFS"/>
    <property type="match status" value="1"/>
</dbReference>
<dbReference type="Gene3D" id="4.10.240.10">
    <property type="entry name" value="Zn(2)-C6 fungal-type DNA-binding domain"/>
    <property type="match status" value="1"/>
</dbReference>
<comment type="caution">
    <text evidence="13">The sequence shown here is derived from an EMBL/GenBank/DDBJ whole genome shotgun (WGS) entry which is preliminary data.</text>
</comment>
<evidence type="ECO:0000256" key="2">
    <source>
        <dbReference type="ARBA" id="ARBA00010992"/>
    </source>
</evidence>
<dbReference type="InterPro" id="IPR005828">
    <property type="entry name" value="MFS_sugar_transport-like"/>
</dbReference>
<feature type="transmembrane region" description="Helical" evidence="10">
    <location>
        <begin position="448"/>
        <end position="470"/>
    </location>
</feature>
<dbReference type="InterPro" id="IPR036259">
    <property type="entry name" value="MFS_trans_sf"/>
</dbReference>
<feature type="transmembrane region" description="Helical" evidence="10">
    <location>
        <begin position="482"/>
        <end position="500"/>
    </location>
</feature>
<dbReference type="InterPro" id="IPR005829">
    <property type="entry name" value="Sugar_transporter_CS"/>
</dbReference>
<evidence type="ECO:0000256" key="6">
    <source>
        <dbReference type="ARBA" id="ARBA00022989"/>
    </source>
</evidence>
<dbReference type="InterPro" id="IPR001138">
    <property type="entry name" value="Zn2Cys6_DnaBD"/>
</dbReference>
<feature type="transmembrane region" description="Helical" evidence="10">
    <location>
        <begin position="197"/>
        <end position="218"/>
    </location>
</feature>
<dbReference type="GO" id="GO:0003677">
    <property type="term" value="F:DNA binding"/>
    <property type="evidence" value="ECO:0007669"/>
    <property type="project" value="InterPro"/>
</dbReference>
<protein>
    <submittedName>
        <fullName evidence="13">Maltose permease</fullName>
    </submittedName>
</protein>
<evidence type="ECO:0000256" key="5">
    <source>
        <dbReference type="ARBA" id="ARBA00022723"/>
    </source>
</evidence>
<feature type="transmembrane region" description="Helical" evidence="10">
    <location>
        <begin position="230"/>
        <end position="249"/>
    </location>
</feature>
<dbReference type="Proteomes" id="UP000434172">
    <property type="component" value="Unassembled WGS sequence"/>
</dbReference>
<evidence type="ECO:0000256" key="9">
    <source>
        <dbReference type="SAM" id="MobiDB-lite"/>
    </source>
</evidence>
<reference evidence="13 14" key="1">
    <citation type="submission" date="2019-12" db="EMBL/GenBank/DDBJ databases">
        <title>A genome sequence resource for the geographically widespread anthracnose pathogen Colletotrichum asianum.</title>
        <authorList>
            <person name="Meng Y."/>
        </authorList>
    </citation>
    <scope>NUCLEOTIDE SEQUENCE [LARGE SCALE GENOMIC DNA]</scope>
    <source>
        <strain evidence="13 14">ICMP 18580</strain>
    </source>
</reference>
<dbReference type="FunFam" id="1.20.1250.20:FF:000078">
    <property type="entry name" value="MFS maltose transporter, putative"/>
    <property type="match status" value="1"/>
</dbReference>
<comment type="subcellular location">
    <subcellularLocation>
        <location evidence="1">Membrane</location>
        <topology evidence="1">Multi-pass membrane protein</topology>
    </subcellularLocation>
</comment>
<dbReference type="InterPro" id="IPR003663">
    <property type="entry name" value="Sugar/inositol_transpt"/>
</dbReference>
<dbReference type="NCBIfam" id="TIGR00879">
    <property type="entry name" value="SP"/>
    <property type="match status" value="1"/>
</dbReference>
<dbReference type="PROSITE" id="PS50048">
    <property type="entry name" value="ZN2_CY6_FUNGAL_2"/>
    <property type="match status" value="1"/>
</dbReference>
<feature type="region of interest" description="Disordered" evidence="9">
    <location>
        <begin position="1190"/>
        <end position="1250"/>
    </location>
</feature>
<dbReference type="OrthoDB" id="6612291at2759"/>
<organism evidence="13 14">
    <name type="scientific">Colletotrichum asianum</name>
    <dbReference type="NCBI Taxonomy" id="702518"/>
    <lineage>
        <taxon>Eukaryota</taxon>
        <taxon>Fungi</taxon>
        <taxon>Dikarya</taxon>
        <taxon>Ascomycota</taxon>
        <taxon>Pezizomycotina</taxon>
        <taxon>Sordariomycetes</taxon>
        <taxon>Hypocreomycetidae</taxon>
        <taxon>Glomerellales</taxon>
        <taxon>Glomerellaceae</taxon>
        <taxon>Colletotrichum</taxon>
        <taxon>Colletotrichum gloeosporioides species complex</taxon>
    </lineage>
</organism>
<dbReference type="GO" id="GO:0006351">
    <property type="term" value="P:DNA-templated transcription"/>
    <property type="evidence" value="ECO:0007669"/>
    <property type="project" value="InterPro"/>
</dbReference>
<evidence type="ECO:0000256" key="3">
    <source>
        <dbReference type="ARBA" id="ARBA00022448"/>
    </source>
</evidence>
<proteinExistence type="inferred from homology"/>
<evidence type="ECO:0000259" key="12">
    <source>
        <dbReference type="PROSITE" id="PS50850"/>
    </source>
</evidence>
<dbReference type="SUPFAM" id="SSF103473">
    <property type="entry name" value="MFS general substrate transporter"/>
    <property type="match status" value="1"/>
</dbReference>
<dbReference type="SMART" id="SM00906">
    <property type="entry name" value="Fungal_trans"/>
    <property type="match status" value="1"/>
</dbReference>
<dbReference type="PANTHER" id="PTHR48022">
    <property type="entry name" value="PLASTIDIC GLUCOSE TRANSPORTER 4"/>
    <property type="match status" value="1"/>
</dbReference>
<feature type="transmembrane region" description="Helical" evidence="10">
    <location>
        <begin position="382"/>
        <end position="405"/>
    </location>
</feature>
<keyword evidence="8" id="KW-0539">Nucleus</keyword>
<dbReference type="GO" id="GO:0000981">
    <property type="term" value="F:DNA-binding transcription factor activity, RNA polymerase II-specific"/>
    <property type="evidence" value="ECO:0007669"/>
    <property type="project" value="InterPro"/>
</dbReference>
<feature type="region of interest" description="Disordered" evidence="9">
    <location>
        <begin position="600"/>
        <end position="646"/>
    </location>
</feature>
<evidence type="ECO:0000256" key="4">
    <source>
        <dbReference type="ARBA" id="ARBA00022692"/>
    </source>
</evidence>
<dbReference type="GO" id="GO:0008270">
    <property type="term" value="F:zinc ion binding"/>
    <property type="evidence" value="ECO:0007669"/>
    <property type="project" value="InterPro"/>
</dbReference>
<feature type="transmembrane region" description="Helical" evidence="10">
    <location>
        <begin position="163"/>
        <end position="185"/>
    </location>
</feature>
<evidence type="ECO:0000256" key="10">
    <source>
        <dbReference type="SAM" id="Phobius"/>
    </source>
</evidence>
<dbReference type="InterPro" id="IPR007219">
    <property type="entry name" value="XnlR_reg_dom"/>
</dbReference>
<dbReference type="PANTHER" id="PTHR48022:SF15">
    <property type="entry name" value="ALPHA-GLUCOSIDE TRANSPORTER, PUTATIVE (AFU_ORTHOLOGUE AFUA_5G00500)-RELATED"/>
    <property type="match status" value="1"/>
</dbReference>
<keyword evidence="6 10" id="KW-1133">Transmembrane helix</keyword>
<feature type="transmembrane region" description="Helical" evidence="10">
    <location>
        <begin position="106"/>
        <end position="126"/>
    </location>
</feature>
<evidence type="ECO:0000259" key="11">
    <source>
        <dbReference type="PROSITE" id="PS50048"/>
    </source>
</evidence>
<keyword evidence="3" id="KW-0813">Transport</keyword>
<dbReference type="EMBL" id="WOWK01000089">
    <property type="protein sequence ID" value="KAF0319905.1"/>
    <property type="molecule type" value="Genomic_DNA"/>
</dbReference>
<dbReference type="InterPro" id="IPR036864">
    <property type="entry name" value="Zn2-C6_fun-type_DNA-bd_sf"/>
</dbReference>
<feature type="compositionally biased region" description="Gly residues" evidence="9">
    <location>
        <begin position="1190"/>
        <end position="1205"/>
    </location>
</feature>
<feature type="transmembrane region" description="Helical" evidence="10">
    <location>
        <begin position="138"/>
        <end position="157"/>
    </location>
</feature>
<dbReference type="Pfam" id="PF00172">
    <property type="entry name" value="Zn_clus"/>
    <property type="match status" value="1"/>
</dbReference>
<keyword evidence="14" id="KW-1185">Reference proteome</keyword>
<accession>A0A8H3W4U7</accession>
<dbReference type="PROSITE" id="PS00463">
    <property type="entry name" value="ZN2_CY6_FUNGAL_1"/>
    <property type="match status" value="1"/>
</dbReference>
<evidence type="ECO:0000313" key="13">
    <source>
        <dbReference type="EMBL" id="KAF0319905.1"/>
    </source>
</evidence>
<sequence>MATKSTELAIAKSPSANHIEKSGADVDEALKVTVDQPDLTPKQQYQRLWANLKKDKRYVFWALYIMSLVFGWGYDSGLSGVAIAFPEFREAYGNYYAAGDQFVIPALWQSLWNAASTIGQVLGAFLTGQFADCTGRKAVLWTAVILSWAASFALVFAPSLPVLFVSKLLLGLSVGLSTATPPLYVTENAPAALRSTLSSLTNVVIVLGFFLSSITGWGSSKIDGPWSYRLAFVMTFLVPTLFAIGLPFLPESPVWYVKKGKDDDARKAILKLYGKNIDVEERLHFIKSELETEAGENSAASQTSWKAIFTKEHRYRTLVAVLGLQSQNLSGGYFANTYQTYYFELIGQSDPFGLTAISSTLQFLSNCVAVCVSDVLPRRKSLVGGGALLCCWSIIIGGTSLAGTANKAANMALLAFMITWSMLYTATVGCFGWAVAQETASQSTRPKTIAFALVCQQLTALLLSSVFPFFINPDQLNWGGKVMFLFVGAEVFILALLFWFQPETKNRTYQDIDFLYANRVPPRKFANCVVADGVQIEKARKMSPETAFLGMRKAAAKVRQACDTCHTRKIRCDGRRPCMNCRIAKVDCTYCAIPKKTGPKGPRYGRRPDYRRQAAPAPVPQPGHPEPGVGCTETGHASRAKPTAPVLPRSAFGVDNGFQPSPQVSADMFRRCLDAYFKHKYPITPMLDQQRMEECVRVYPRCPESYGLLMSCCANIALDPDILSTPADLSNLQQSSSVGINLPPVDFFLSEALRSRRYHNVADTQSLAQVQTSFFLYCIYFCLNNDNAAWFYIREAMTILQTLRYHEEATYNEIADASTKKYARRIFWVMFITERAYAMQRHRPLTLQPMLDLPQIDPLSPDAKILPGFLELISLFRPFDTDFIATWNSSTPSSTSKSAEPEQLARLQNTLSNALANVSNFSPMQQADLLITREWLKVIVWKLCVSRTLLSGTDSEDSMSLSYPTTIARDTVLVSRLLPTTAFEANGVGILEKVFDVGCSLADLLSLNPPTIITSVMDVGPMDILMETVRIAGQKFGDGYKHLDILVDKANFCLLMNVIQVIKLAHLEQEKLFEQVFKYSQVFIFIFIVVFCIIIITLKLHPHFLHLFVIIVLPFIDVSFGVVDEFEHPFGKQFRPAIVQQYTIEISYHLRPVTNYTASPMTDANGNQYEPVVPIAVPAAGGGAVVPSVGGGGGGGGGGAGGGGADDTTTTSNLPSSTPLNEPSAAPSSAPPTSASPSSSQEPSSTVAAIDTTSSPLVVITFEPTTTTSIVEVVTEPAASTTTVAVPVPCYNYEWKSYGWCCPGPDSPCENSLGTCYFDGSGATNVLPNTAACPPAPDARH</sequence>
<feature type="domain" description="Major facilitator superfamily (MFS) profile" evidence="12">
    <location>
        <begin position="61"/>
        <end position="505"/>
    </location>
</feature>
<name>A0A8H3W4U7_9PEZI</name>
<keyword evidence="4 10" id="KW-0812">Transmembrane</keyword>
<comment type="similarity">
    <text evidence="2">Belongs to the major facilitator superfamily. Sugar transporter (TC 2.A.1.1) family.</text>
</comment>
<evidence type="ECO:0000256" key="1">
    <source>
        <dbReference type="ARBA" id="ARBA00004141"/>
    </source>
</evidence>
<dbReference type="Pfam" id="PF00083">
    <property type="entry name" value="Sugar_tr"/>
    <property type="match status" value="1"/>
</dbReference>
<dbReference type="SUPFAM" id="SSF57701">
    <property type="entry name" value="Zn2/Cys6 DNA-binding domain"/>
    <property type="match status" value="1"/>
</dbReference>
<dbReference type="GO" id="GO:0016020">
    <property type="term" value="C:membrane"/>
    <property type="evidence" value="ECO:0007669"/>
    <property type="project" value="UniProtKB-SubCell"/>
</dbReference>
<dbReference type="Pfam" id="PF04082">
    <property type="entry name" value="Fungal_trans"/>
    <property type="match status" value="1"/>
</dbReference>
<dbReference type="SMART" id="SM00066">
    <property type="entry name" value="GAL4"/>
    <property type="match status" value="1"/>
</dbReference>